<keyword evidence="10" id="KW-0675">Receptor</keyword>
<keyword evidence="3" id="KW-0716">Sensory transduction</keyword>
<dbReference type="AlphaFoldDB" id="W5NNC1"/>
<dbReference type="PANTHER" id="PTHR26451:SF989">
    <property type="entry name" value="G-PROTEIN COUPLED RECEPTORS FAMILY 1 PROFILE DOMAIN-CONTAINING PROTEIN"/>
    <property type="match status" value="1"/>
</dbReference>
<dbReference type="InterPro" id="IPR017452">
    <property type="entry name" value="GPCR_Rhodpsn_7TM"/>
</dbReference>
<evidence type="ECO:0000313" key="15">
    <source>
        <dbReference type="Ensembl" id="ENSLOCP00000022130.1"/>
    </source>
</evidence>
<dbReference type="GO" id="GO:0004930">
    <property type="term" value="F:G protein-coupled receptor activity"/>
    <property type="evidence" value="ECO:0007669"/>
    <property type="project" value="UniProtKB-KW"/>
</dbReference>
<keyword evidence="4 13" id="KW-0812">Transmembrane</keyword>
<dbReference type="GO" id="GO:0016020">
    <property type="term" value="C:membrane"/>
    <property type="evidence" value="ECO:0000318"/>
    <property type="project" value="GO_Central"/>
</dbReference>
<evidence type="ECO:0000256" key="3">
    <source>
        <dbReference type="ARBA" id="ARBA00022606"/>
    </source>
</evidence>
<keyword evidence="2" id="KW-1003">Cell membrane</keyword>
<proteinExistence type="predicted"/>
<feature type="transmembrane region" description="Helical" evidence="13">
    <location>
        <begin position="64"/>
        <end position="82"/>
    </location>
</feature>
<evidence type="ECO:0000256" key="12">
    <source>
        <dbReference type="ARBA" id="ARBA00023224"/>
    </source>
</evidence>
<keyword evidence="8 13" id="KW-0472">Membrane</keyword>
<keyword evidence="16" id="KW-1185">Reference proteome</keyword>
<protein>
    <recommendedName>
        <fullName evidence="14">G-protein coupled receptors family 1 profile domain-containing protein</fullName>
    </recommendedName>
</protein>
<dbReference type="InterPro" id="IPR000725">
    <property type="entry name" value="Olfact_rcpt"/>
</dbReference>
<feature type="transmembrane region" description="Helical" evidence="13">
    <location>
        <begin position="145"/>
        <end position="166"/>
    </location>
</feature>
<accession>W5NNC1</accession>
<dbReference type="PANTHER" id="PTHR26451">
    <property type="entry name" value="G_PROTEIN_RECEP_F1_2 DOMAIN-CONTAINING PROTEIN"/>
    <property type="match status" value="1"/>
</dbReference>
<reference evidence="15" key="3">
    <citation type="submission" date="2025-09" db="UniProtKB">
        <authorList>
            <consortium name="Ensembl"/>
        </authorList>
    </citation>
    <scope>IDENTIFICATION</scope>
</reference>
<evidence type="ECO:0000256" key="5">
    <source>
        <dbReference type="ARBA" id="ARBA00022725"/>
    </source>
</evidence>
<evidence type="ECO:0000256" key="4">
    <source>
        <dbReference type="ARBA" id="ARBA00022692"/>
    </source>
</evidence>
<evidence type="ECO:0000256" key="6">
    <source>
        <dbReference type="ARBA" id="ARBA00022989"/>
    </source>
</evidence>
<dbReference type="STRING" id="7918.ENSLOCP00000022130"/>
<evidence type="ECO:0000313" key="16">
    <source>
        <dbReference type="Proteomes" id="UP000018468"/>
    </source>
</evidence>
<dbReference type="OMA" id="RIALICW"/>
<keyword evidence="5" id="KW-0552">Olfaction</keyword>
<dbReference type="PROSITE" id="PS50262">
    <property type="entry name" value="G_PROTEIN_RECEP_F1_2"/>
    <property type="match status" value="1"/>
</dbReference>
<feature type="domain" description="G-protein coupled receptors family 1 profile" evidence="14">
    <location>
        <begin position="45"/>
        <end position="293"/>
    </location>
</feature>
<reference evidence="16" key="1">
    <citation type="submission" date="2011-12" db="EMBL/GenBank/DDBJ databases">
        <title>The Draft Genome of Lepisosteus oculatus.</title>
        <authorList>
            <consortium name="The Broad Institute Genome Assembly &amp; Analysis Group"/>
            <consortium name="Computational R&amp;D Group"/>
            <consortium name="and Sequencing Platform"/>
            <person name="Di Palma F."/>
            <person name="Alfoldi J."/>
            <person name="Johnson J."/>
            <person name="Berlin A."/>
            <person name="Gnerre S."/>
            <person name="Jaffe D."/>
            <person name="MacCallum I."/>
            <person name="Young S."/>
            <person name="Walker B.J."/>
            <person name="Lander E.S."/>
            <person name="Lindblad-Toh K."/>
        </authorList>
    </citation>
    <scope>NUCLEOTIDE SEQUENCE [LARGE SCALE GENOMIC DNA]</scope>
</reference>
<dbReference type="Proteomes" id="UP000018468">
    <property type="component" value="Linkage group LG3"/>
</dbReference>
<dbReference type="FunCoup" id="W5NNC1">
    <property type="interactions" value="47"/>
</dbReference>
<keyword evidence="6 13" id="KW-1133">Transmembrane helix</keyword>
<dbReference type="HOGENOM" id="CLU_012526_0_1_1"/>
<dbReference type="GO" id="GO:0050911">
    <property type="term" value="P:detection of chemical stimulus involved in sensory perception of smell"/>
    <property type="evidence" value="ECO:0000318"/>
    <property type="project" value="GO_Central"/>
</dbReference>
<feature type="transmembrane region" description="Helical" evidence="13">
    <location>
        <begin position="248"/>
        <end position="267"/>
    </location>
</feature>
<feature type="transmembrane region" description="Helical" evidence="13">
    <location>
        <begin position="102"/>
        <end position="124"/>
    </location>
</feature>
<keyword evidence="9" id="KW-1015">Disulfide bond</keyword>
<dbReference type="GO" id="GO:0005549">
    <property type="term" value="F:odorant binding"/>
    <property type="evidence" value="ECO:0000318"/>
    <property type="project" value="GO_Central"/>
</dbReference>
<dbReference type="SUPFAM" id="SSF81321">
    <property type="entry name" value="Family A G protein-coupled receptor-like"/>
    <property type="match status" value="1"/>
</dbReference>
<feature type="transmembrane region" description="Helical" evidence="13">
    <location>
        <begin position="28"/>
        <end position="52"/>
    </location>
</feature>
<dbReference type="Bgee" id="ENSLOCG00000018029">
    <property type="expression patterns" value="Expressed in pharyngeal gill and 4 other cell types or tissues"/>
</dbReference>
<evidence type="ECO:0000256" key="11">
    <source>
        <dbReference type="ARBA" id="ARBA00023180"/>
    </source>
</evidence>
<evidence type="ECO:0000256" key="9">
    <source>
        <dbReference type="ARBA" id="ARBA00023157"/>
    </source>
</evidence>
<dbReference type="Pfam" id="PF13853">
    <property type="entry name" value="7tm_4"/>
    <property type="match status" value="1"/>
</dbReference>
<dbReference type="EMBL" id="AHAT01003017">
    <property type="status" value="NOT_ANNOTATED_CDS"/>
    <property type="molecule type" value="Genomic_DNA"/>
</dbReference>
<feature type="transmembrane region" description="Helical" evidence="13">
    <location>
        <begin position="200"/>
        <end position="227"/>
    </location>
</feature>
<evidence type="ECO:0000259" key="14">
    <source>
        <dbReference type="PROSITE" id="PS50262"/>
    </source>
</evidence>
<evidence type="ECO:0000256" key="8">
    <source>
        <dbReference type="ARBA" id="ARBA00023136"/>
    </source>
</evidence>
<dbReference type="GO" id="GO:0005886">
    <property type="term" value="C:plasma membrane"/>
    <property type="evidence" value="ECO:0007669"/>
    <property type="project" value="UniProtKB-SubCell"/>
</dbReference>
<dbReference type="InParanoid" id="W5NNC1"/>
<dbReference type="InterPro" id="IPR000276">
    <property type="entry name" value="GPCR_Rhodpsn"/>
</dbReference>
<comment type="subcellular location">
    <subcellularLocation>
        <location evidence="1">Cell membrane</location>
        <topology evidence="1">Multi-pass membrane protein</topology>
    </subcellularLocation>
</comment>
<evidence type="ECO:0000256" key="13">
    <source>
        <dbReference type="SAM" id="Phobius"/>
    </source>
</evidence>
<reference evidence="15" key="2">
    <citation type="submission" date="2025-08" db="UniProtKB">
        <authorList>
            <consortium name="Ensembl"/>
        </authorList>
    </citation>
    <scope>IDENTIFICATION</scope>
</reference>
<dbReference type="PRINTS" id="PR00245">
    <property type="entry name" value="OLFACTORYR"/>
</dbReference>
<dbReference type="GeneTree" id="ENSGT00940000162761"/>
<dbReference type="Gene3D" id="1.20.1070.10">
    <property type="entry name" value="Rhodopsin 7-helix transmembrane proteins"/>
    <property type="match status" value="1"/>
</dbReference>
<dbReference type="eggNOG" id="ENOG502SHDP">
    <property type="taxonomic scope" value="Eukaryota"/>
</dbReference>
<keyword evidence="12" id="KW-0807">Transducer</keyword>
<dbReference type="FunFam" id="1.20.1070.10:FF:000024">
    <property type="entry name" value="Olfactory receptor"/>
    <property type="match status" value="1"/>
</dbReference>
<organism evidence="15 16">
    <name type="scientific">Lepisosteus oculatus</name>
    <name type="common">Spotted gar</name>
    <dbReference type="NCBI Taxonomy" id="7918"/>
    <lineage>
        <taxon>Eukaryota</taxon>
        <taxon>Metazoa</taxon>
        <taxon>Chordata</taxon>
        <taxon>Craniata</taxon>
        <taxon>Vertebrata</taxon>
        <taxon>Euteleostomi</taxon>
        <taxon>Actinopterygii</taxon>
        <taxon>Neopterygii</taxon>
        <taxon>Holostei</taxon>
        <taxon>Semionotiformes</taxon>
        <taxon>Lepisosteidae</taxon>
        <taxon>Lepisosteus</taxon>
    </lineage>
</organism>
<dbReference type="InterPro" id="IPR052921">
    <property type="entry name" value="GPCR1_Superfamily_Member"/>
</dbReference>
<evidence type="ECO:0000256" key="1">
    <source>
        <dbReference type="ARBA" id="ARBA00004651"/>
    </source>
</evidence>
<evidence type="ECO:0000256" key="7">
    <source>
        <dbReference type="ARBA" id="ARBA00023040"/>
    </source>
</evidence>
<sequence>ITETMENVSSNSQCLLEMEGFNVTDQSMYPLFLLLLFNYLLILIFNIGILVLITTERSLHQPMYLLVCNLPVNDLIGTTALMPRLMLDILSSKRYISYIECVVQAFCSHIFGSASHMILIVMALDRYVAICHPLRYNSIMTTSTVAKLSACAWGVSLSLIIVLFALTLRLSRCRSVIYNAYCDNASLFKLSCEDITVNNIYGLFITVLLHVSSMGSISITYCNILFVCFNTKNKKINSKALQTCATHLVLYLVMLCSGFLTVILHRYPPNPDFRKLTDILFHVVPANVNPIVYGLNSNELRNKLVQIFL</sequence>
<evidence type="ECO:0000256" key="2">
    <source>
        <dbReference type="ARBA" id="ARBA00022475"/>
    </source>
</evidence>
<dbReference type="GO" id="GO:0004984">
    <property type="term" value="F:olfactory receptor activity"/>
    <property type="evidence" value="ECO:0000318"/>
    <property type="project" value="GO_Central"/>
</dbReference>
<keyword evidence="7" id="KW-0297">G-protein coupled receptor</keyword>
<name>W5NNC1_LEPOC</name>
<dbReference type="PRINTS" id="PR00237">
    <property type="entry name" value="GPCRRHODOPSN"/>
</dbReference>
<dbReference type="Ensembl" id="ENSLOCT00000022171.1">
    <property type="protein sequence ID" value="ENSLOCP00000022130.1"/>
    <property type="gene ID" value="ENSLOCG00000018029.1"/>
</dbReference>
<evidence type="ECO:0000256" key="10">
    <source>
        <dbReference type="ARBA" id="ARBA00023170"/>
    </source>
</evidence>
<keyword evidence="11" id="KW-0325">Glycoprotein</keyword>